<evidence type="ECO:0000313" key="8">
    <source>
        <dbReference type="Proteomes" id="UP001300502"/>
    </source>
</evidence>
<accession>A0AAV9IAM1</accession>
<dbReference type="AlphaFoldDB" id="A0AAV9IAM1"/>
<evidence type="ECO:0000256" key="2">
    <source>
        <dbReference type="ARBA" id="ARBA00013194"/>
    </source>
</evidence>
<evidence type="ECO:0000259" key="6">
    <source>
        <dbReference type="PROSITE" id="PS50059"/>
    </source>
</evidence>
<organism evidence="7 8">
    <name type="scientific">Galdieria yellowstonensis</name>
    <dbReference type="NCBI Taxonomy" id="3028027"/>
    <lineage>
        <taxon>Eukaryota</taxon>
        <taxon>Rhodophyta</taxon>
        <taxon>Bangiophyceae</taxon>
        <taxon>Galdieriales</taxon>
        <taxon>Galdieriaceae</taxon>
        <taxon>Galdieria</taxon>
    </lineage>
</organism>
<dbReference type="Pfam" id="PF00254">
    <property type="entry name" value="FKBP_C"/>
    <property type="match status" value="1"/>
</dbReference>
<sequence>MHMAPVHRRHFVQLVALTSMAFTLKAKSLKAFEQLEVLKLAPFKSLEFTTLEPGLQVADISAGKGPQPLPGDICVVEYTGYLSNGKVFDSTSAKGRKPIAFRFGKGQVIPGWEVGLRDMRPGGRRVLVISPSLAYGEEGVCLEGYGCYIPPNETLVFDVSLVKIAPSPN</sequence>
<dbReference type="Proteomes" id="UP001300502">
    <property type="component" value="Unassembled WGS sequence"/>
</dbReference>
<evidence type="ECO:0000256" key="1">
    <source>
        <dbReference type="ARBA" id="ARBA00000971"/>
    </source>
</evidence>
<dbReference type="EMBL" id="JANCYU010000023">
    <property type="protein sequence ID" value="KAK4524383.1"/>
    <property type="molecule type" value="Genomic_DNA"/>
</dbReference>
<evidence type="ECO:0000256" key="4">
    <source>
        <dbReference type="ARBA" id="ARBA00023235"/>
    </source>
</evidence>
<keyword evidence="3 5" id="KW-0697">Rotamase</keyword>
<dbReference type="SUPFAM" id="SSF54534">
    <property type="entry name" value="FKBP-like"/>
    <property type="match status" value="1"/>
</dbReference>
<name>A0AAV9IAM1_9RHOD</name>
<evidence type="ECO:0000256" key="5">
    <source>
        <dbReference type="PROSITE-ProRule" id="PRU00277"/>
    </source>
</evidence>
<reference evidence="7 8" key="1">
    <citation type="submission" date="2022-07" db="EMBL/GenBank/DDBJ databases">
        <title>Genome-wide signatures of adaptation to extreme environments.</title>
        <authorList>
            <person name="Cho C.H."/>
            <person name="Yoon H.S."/>
        </authorList>
    </citation>
    <scope>NUCLEOTIDE SEQUENCE [LARGE SCALE GENOMIC DNA]</scope>
    <source>
        <strain evidence="7 8">108.79 E11</strain>
    </source>
</reference>
<dbReference type="InterPro" id="IPR046357">
    <property type="entry name" value="PPIase_dom_sf"/>
</dbReference>
<gene>
    <name evidence="7" type="ORF">GAYE_SCF03G2283</name>
</gene>
<dbReference type="EC" id="5.2.1.8" evidence="2 5"/>
<keyword evidence="8" id="KW-1185">Reference proteome</keyword>
<feature type="domain" description="PPIase FKBP-type" evidence="6">
    <location>
        <begin position="71"/>
        <end position="165"/>
    </location>
</feature>
<dbReference type="PANTHER" id="PTHR43811">
    <property type="entry name" value="FKBP-TYPE PEPTIDYL-PROLYL CIS-TRANS ISOMERASE FKPA"/>
    <property type="match status" value="1"/>
</dbReference>
<proteinExistence type="predicted"/>
<dbReference type="PANTHER" id="PTHR43811:SF19">
    <property type="entry name" value="39 KDA FK506-BINDING NUCLEAR PROTEIN"/>
    <property type="match status" value="1"/>
</dbReference>
<dbReference type="InterPro" id="IPR001179">
    <property type="entry name" value="PPIase_FKBP_dom"/>
</dbReference>
<dbReference type="PROSITE" id="PS50059">
    <property type="entry name" value="FKBP_PPIASE"/>
    <property type="match status" value="1"/>
</dbReference>
<comment type="catalytic activity">
    <reaction evidence="1 5">
        <text>[protein]-peptidylproline (omega=180) = [protein]-peptidylproline (omega=0)</text>
        <dbReference type="Rhea" id="RHEA:16237"/>
        <dbReference type="Rhea" id="RHEA-COMP:10747"/>
        <dbReference type="Rhea" id="RHEA-COMP:10748"/>
        <dbReference type="ChEBI" id="CHEBI:83833"/>
        <dbReference type="ChEBI" id="CHEBI:83834"/>
        <dbReference type="EC" id="5.2.1.8"/>
    </reaction>
</comment>
<evidence type="ECO:0000256" key="3">
    <source>
        <dbReference type="ARBA" id="ARBA00023110"/>
    </source>
</evidence>
<keyword evidence="4 5" id="KW-0413">Isomerase</keyword>
<dbReference type="Gene3D" id="3.10.50.40">
    <property type="match status" value="1"/>
</dbReference>
<protein>
    <recommendedName>
        <fullName evidence="2 5">peptidylprolyl isomerase</fullName>
        <ecNumber evidence="2 5">5.2.1.8</ecNumber>
    </recommendedName>
</protein>
<dbReference type="FunFam" id="3.10.50.40:FF:000006">
    <property type="entry name" value="Peptidyl-prolyl cis-trans isomerase"/>
    <property type="match status" value="1"/>
</dbReference>
<comment type="caution">
    <text evidence="7">The sequence shown here is derived from an EMBL/GenBank/DDBJ whole genome shotgun (WGS) entry which is preliminary data.</text>
</comment>
<dbReference type="GO" id="GO:0003755">
    <property type="term" value="F:peptidyl-prolyl cis-trans isomerase activity"/>
    <property type="evidence" value="ECO:0007669"/>
    <property type="project" value="UniProtKB-KW"/>
</dbReference>
<evidence type="ECO:0000313" key="7">
    <source>
        <dbReference type="EMBL" id="KAK4524383.1"/>
    </source>
</evidence>